<dbReference type="FunFam" id="3.40.50.720:FF:000462">
    <property type="entry name" value="Glyoxylate reductase (NADP+)"/>
    <property type="match status" value="1"/>
</dbReference>
<reference evidence="7 8" key="1">
    <citation type="submission" date="2018-12" db="EMBL/GenBank/DDBJ databases">
        <title>three novel Halomonas strain isolated from plants.</title>
        <authorList>
            <person name="Sun C."/>
        </authorList>
    </citation>
    <scope>NUCLEOTIDE SEQUENCE [LARGE SCALE GENOMIC DNA]</scope>
    <source>
        <strain evidence="7 8">JCM 18142</strain>
    </source>
</reference>
<dbReference type="Pfam" id="PF02826">
    <property type="entry name" value="2-Hacid_dh_C"/>
    <property type="match status" value="1"/>
</dbReference>
<dbReference type="SUPFAM" id="SSF51735">
    <property type="entry name" value="NAD(P)-binding Rossmann-fold domains"/>
    <property type="match status" value="1"/>
</dbReference>
<evidence type="ECO:0000313" key="7">
    <source>
        <dbReference type="EMBL" id="RUR31806.1"/>
    </source>
</evidence>
<evidence type="ECO:0000256" key="4">
    <source>
        <dbReference type="RuleBase" id="RU003719"/>
    </source>
</evidence>
<keyword evidence="3" id="KW-0520">NAD</keyword>
<dbReference type="EMBL" id="RZHF01000014">
    <property type="protein sequence ID" value="RUR31806.1"/>
    <property type="molecule type" value="Genomic_DNA"/>
</dbReference>
<dbReference type="AlphaFoldDB" id="A0A433KQE3"/>
<dbReference type="CDD" id="cd05301">
    <property type="entry name" value="GDH"/>
    <property type="match status" value="1"/>
</dbReference>
<dbReference type="InterPro" id="IPR006139">
    <property type="entry name" value="D-isomer_2_OHA_DH_cat_dom"/>
</dbReference>
<comment type="caution">
    <text evidence="7">The sequence shown here is derived from an EMBL/GenBank/DDBJ whole genome shotgun (WGS) entry which is preliminary data.</text>
</comment>
<dbReference type="PANTHER" id="PTHR10996">
    <property type="entry name" value="2-HYDROXYACID DEHYDROGENASE-RELATED"/>
    <property type="match status" value="1"/>
</dbReference>
<dbReference type="GO" id="GO:0005829">
    <property type="term" value="C:cytosol"/>
    <property type="evidence" value="ECO:0007669"/>
    <property type="project" value="TreeGrafter"/>
</dbReference>
<dbReference type="Gene3D" id="3.40.50.720">
    <property type="entry name" value="NAD(P)-binding Rossmann-like Domain"/>
    <property type="match status" value="2"/>
</dbReference>
<feature type="domain" description="D-isomer specific 2-hydroxyacid dehydrogenase NAD-binding" evidence="6">
    <location>
        <begin position="113"/>
        <end position="292"/>
    </location>
</feature>
<evidence type="ECO:0000256" key="2">
    <source>
        <dbReference type="ARBA" id="ARBA00023002"/>
    </source>
</evidence>
<dbReference type="SUPFAM" id="SSF52283">
    <property type="entry name" value="Formate/glycerate dehydrogenase catalytic domain-like"/>
    <property type="match status" value="1"/>
</dbReference>
<protein>
    <submittedName>
        <fullName evidence="7">D-glycerate dehydrogenase</fullName>
    </submittedName>
</protein>
<accession>A0A433KQE3</accession>
<gene>
    <name evidence="7" type="ORF">ELY38_10175</name>
</gene>
<proteinExistence type="inferred from homology"/>
<evidence type="ECO:0000259" key="5">
    <source>
        <dbReference type="Pfam" id="PF00389"/>
    </source>
</evidence>
<dbReference type="InterPro" id="IPR036291">
    <property type="entry name" value="NAD(P)-bd_dom_sf"/>
</dbReference>
<dbReference type="Proteomes" id="UP000287023">
    <property type="component" value="Unassembled WGS sequence"/>
</dbReference>
<evidence type="ECO:0000256" key="3">
    <source>
        <dbReference type="ARBA" id="ARBA00023027"/>
    </source>
</evidence>
<evidence type="ECO:0000259" key="6">
    <source>
        <dbReference type="Pfam" id="PF02826"/>
    </source>
</evidence>
<dbReference type="RefSeq" id="WP_127061908.1">
    <property type="nucleotide sequence ID" value="NZ_RZHF01000014.1"/>
</dbReference>
<dbReference type="InterPro" id="IPR006140">
    <property type="entry name" value="D-isomer_DH_NAD-bd"/>
</dbReference>
<dbReference type="GO" id="GO:0051287">
    <property type="term" value="F:NAD binding"/>
    <property type="evidence" value="ECO:0007669"/>
    <property type="project" value="InterPro"/>
</dbReference>
<sequence>MAEQTKKWRIVAVRRLSEAQLEALSEVAEVDYFEDVDESNHADFMTALSKAHGLIGGKLELNEAMLAEAPALQVVSTISVGYDHLPLGALNRRGILLCNTPDVLTETTADTAFALIMATQRRLVELANMVREGGWRAHIGAEHFGVDVHSKTLGIVGAGRIGAAIARRGALGFGMPILYTASSSKPALEQHLGAQRRELNDLLDEADIVCISVPYNDDTHHLIDAHALARMKPTAALINIARGKVVDEPALIEALRSGGIRAAGLDVFVEEPLPSNSPLTAMDNVVTTPHIGSATHETREAMAQLAVDNLLGALIGCEPINAVNVNVWRRSASDDKET</sequence>
<feature type="domain" description="D-isomer specific 2-hydroxyacid dehydrogenase catalytic" evidence="5">
    <location>
        <begin position="11"/>
        <end position="324"/>
    </location>
</feature>
<evidence type="ECO:0000256" key="1">
    <source>
        <dbReference type="ARBA" id="ARBA00005854"/>
    </source>
</evidence>
<organism evidence="7 8">
    <name type="scientific">Vreelandella nanhaiensis</name>
    <dbReference type="NCBI Taxonomy" id="1258546"/>
    <lineage>
        <taxon>Bacteria</taxon>
        <taxon>Pseudomonadati</taxon>
        <taxon>Pseudomonadota</taxon>
        <taxon>Gammaproteobacteria</taxon>
        <taxon>Oceanospirillales</taxon>
        <taxon>Halomonadaceae</taxon>
        <taxon>Vreelandella</taxon>
    </lineage>
</organism>
<dbReference type="InterPro" id="IPR050223">
    <property type="entry name" value="D-isomer_2-hydroxyacid_DH"/>
</dbReference>
<comment type="similarity">
    <text evidence="1 4">Belongs to the D-isomer specific 2-hydroxyacid dehydrogenase family.</text>
</comment>
<dbReference type="GO" id="GO:0016618">
    <property type="term" value="F:hydroxypyruvate reductase [NAD(P)H] activity"/>
    <property type="evidence" value="ECO:0007669"/>
    <property type="project" value="TreeGrafter"/>
</dbReference>
<dbReference type="OrthoDB" id="9805416at2"/>
<keyword evidence="8" id="KW-1185">Reference proteome</keyword>
<evidence type="ECO:0000313" key="8">
    <source>
        <dbReference type="Proteomes" id="UP000287023"/>
    </source>
</evidence>
<keyword evidence="2 4" id="KW-0560">Oxidoreductase</keyword>
<dbReference type="PANTHER" id="PTHR10996:SF283">
    <property type="entry name" value="GLYOXYLATE_HYDROXYPYRUVATE REDUCTASE B"/>
    <property type="match status" value="1"/>
</dbReference>
<dbReference type="Pfam" id="PF00389">
    <property type="entry name" value="2-Hacid_dh"/>
    <property type="match status" value="1"/>
</dbReference>
<dbReference type="GO" id="GO:0030267">
    <property type="term" value="F:glyoxylate reductase (NADPH) activity"/>
    <property type="evidence" value="ECO:0007669"/>
    <property type="project" value="TreeGrafter"/>
</dbReference>
<name>A0A433KQE3_9GAMM</name>